<dbReference type="PROSITE" id="PS00166">
    <property type="entry name" value="ENOYL_COA_HYDRATASE"/>
    <property type="match status" value="1"/>
</dbReference>
<dbReference type="InterPro" id="IPR001753">
    <property type="entry name" value="Enoyl-CoA_hydra/iso"/>
</dbReference>
<evidence type="ECO:0000256" key="1">
    <source>
        <dbReference type="ARBA" id="ARBA00005254"/>
    </source>
</evidence>
<accession>A0A949NFJ2</accession>
<dbReference type="Proteomes" id="UP000712157">
    <property type="component" value="Unassembled WGS sequence"/>
</dbReference>
<evidence type="ECO:0000256" key="2">
    <source>
        <dbReference type="RuleBase" id="RU003707"/>
    </source>
</evidence>
<name>A0A949NFJ2_9FIRM</name>
<comment type="similarity">
    <text evidence="1 2">Belongs to the enoyl-CoA hydratase/isomerase family.</text>
</comment>
<comment type="caution">
    <text evidence="3">The sequence shown here is derived from an EMBL/GenBank/DDBJ whole genome shotgun (WGS) entry which is preliminary data.</text>
</comment>
<dbReference type="PANTHER" id="PTHR43802:SF1">
    <property type="entry name" value="IP11341P-RELATED"/>
    <property type="match status" value="1"/>
</dbReference>
<evidence type="ECO:0000313" key="3">
    <source>
        <dbReference type="EMBL" id="MBU9735228.1"/>
    </source>
</evidence>
<dbReference type="AlphaFoldDB" id="A0A949NFJ2"/>
<organism evidence="3 4">
    <name type="scientific">Diplocloster agilis</name>
    <dbReference type="NCBI Taxonomy" id="2850323"/>
    <lineage>
        <taxon>Bacteria</taxon>
        <taxon>Bacillati</taxon>
        <taxon>Bacillota</taxon>
        <taxon>Clostridia</taxon>
        <taxon>Lachnospirales</taxon>
        <taxon>Lachnospiraceae</taxon>
        <taxon>Diplocloster</taxon>
    </lineage>
</organism>
<protein>
    <submittedName>
        <fullName evidence="3">Enoyl-CoA hydratase/isomerase family protein</fullName>
    </submittedName>
</protein>
<proteinExistence type="inferred from homology"/>
<dbReference type="PANTHER" id="PTHR43802">
    <property type="entry name" value="ENOYL-COA HYDRATASE"/>
    <property type="match status" value="1"/>
</dbReference>
<dbReference type="InterPro" id="IPR018376">
    <property type="entry name" value="Enoyl-CoA_hyd/isom_CS"/>
</dbReference>
<dbReference type="CDD" id="cd06558">
    <property type="entry name" value="crotonase-like"/>
    <property type="match status" value="1"/>
</dbReference>
<keyword evidence="4" id="KW-1185">Reference proteome</keyword>
<sequence length="255" mass="27400">MSYETLIYEKQDKIAVITLNRPECLNAFNNISFQEIKAAVIEAGEDPSIRVIVLKGSERAFSAGDDIKYMTSGAVTDGDVWTALMQECVGEISRCKKPVIAAVSGVAMGGGFELALMCDMIYVAEGTKLALPEIKIGAIPICGGISKVAKCAGAKWAKYLAMTGDPITPELAFQLGLIQKVVPADKLLEEILILAGKLAMMPVEMLAVVKRVADISEDMTNERGLIAERDYMNYISKIGVGAEAAKAWMAAKSKK</sequence>
<dbReference type="SUPFAM" id="SSF52096">
    <property type="entry name" value="ClpP/crotonase"/>
    <property type="match status" value="1"/>
</dbReference>
<dbReference type="GO" id="GO:0003824">
    <property type="term" value="F:catalytic activity"/>
    <property type="evidence" value="ECO:0007669"/>
    <property type="project" value="InterPro"/>
</dbReference>
<dbReference type="InterPro" id="IPR029045">
    <property type="entry name" value="ClpP/crotonase-like_dom_sf"/>
</dbReference>
<dbReference type="Gene3D" id="3.90.226.10">
    <property type="entry name" value="2-enoyl-CoA Hydratase, Chain A, domain 1"/>
    <property type="match status" value="1"/>
</dbReference>
<gene>
    <name evidence="3" type="ORF">KTH89_01695</name>
</gene>
<dbReference type="Pfam" id="PF00378">
    <property type="entry name" value="ECH_1"/>
    <property type="match status" value="1"/>
</dbReference>
<evidence type="ECO:0000313" key="4">
    <source>
        <dbReference type="Proteomes" id="UP000712157"/>
    </source>
</evidence>
<dbReference type="EMBL" id="JAHQCW010000002">
    <property type="protein sequence ID" value="MBU9735228.1"/>
    <property type="molecule type" value="Genomic_DNA"/>
</dbReference>
<dbReference type="RefSeq" id="WP_158344226.1">
    <property type="nucleotide sequence ID" value="NZ_JAHQCW010000002.1"/>
</dbReference>
<reference evidence="3" key="1">
    <citation type="submission" date="2021-06" db="EMBL/GenBank/DDBJ databases">
        <title>Description of novel taxa of the family Lachnospiraceae.</title>
        <authorList>
            <person name="Chaplin A.V."/>
            <person name="Sokolova S.R."/>
            <person name="Pikina A.P."/>
            <person name="Korzhanova M."/>
            <person name="Belova V."/>
            <person name="Korostin D."/>
            <person name="Efimov B.A."/>
        </authorList>
    </citation>
    <scope>NUCLEOTIDE SEQUENCE</scope>
    <source>
        <strain evidence="3">ASD5720</strain>
    </source>
</reference>